<feature type="region of interest" description="Disordered" evidence="1">
    <location>
        <begin position="73"/>
        <end position="103"/>
    </location>
</feature>
<dbReference type="AlphaFoldDB" id="A0A9P4QY80"/>
<dbReference type="PANTHER" id="PTHR33604">
    <property type="entry name" value="OSJNBA0004B13.7 PROTEIN"/>
    <property type="match status" value="1"/>
</dbReference>
<keyword evidence="2" id="KW-0472">Membrane</keyword>
<feature type="transmembrane region" description="Helical" evidence="2">
    <location>
        <begin position="40"/>
        <end position="58"/>
    </location>
</feature>
<gene>
    <name evidence="3" type="ORF">EJ04DRAFT_513061</name>
</gene>
<proteinExistence type="predicted"/>
<comment type="caution">
    <text evidence="3">The sequence shown here is derived from an EMBL/GenBank/DDBJ whole genome shotgun (WGS) entry which is preliminary data.</text>
</comment>
<dbReference type="Proteomes" id="UP000799444">
    <property type="component" value="Unassembled WGS sequence"/>
</dbReference>
<evidence type="ECO:0000256" key="2">
    <source>
        <dbReference type="SAM" id="Phobius"/>
    </source>
</evidence>
<dbReference type="OrthoDB" id="5397682at2759"/>
<accession>A0A9P4QY80</accession>
<evidence type="ECO:0000313" key="3">
    <source>
        <dbReference type="EMBL" id="KAF2733690.1"/>
    </source>
</evidence>
<evidence type="ECO:0000256" key="1">
    <source>
        <dbReference type="SAM" id="MobiDB-lite"/>
    </source>
</evidence>
<feature type="region of interest" description="Disordered" evidence="1">
    <location>
        <begin position="1"/>
        <end position="21"/>
    </location>
</feature>
<organism evidence="3 4">
    <name type="scientific">Polyplosphaeria fusca</name>
    <dbReference type="NCBI Taxonomy" id="682080"/>
    <lineage>
        <taxon>Eukaryota</taxon>
        <taxon>Fungi</taxon>
        <taxon>Dikarya</taxon>
        <taxon>Ascomycota</taxon>
        <taxon>Pezizomycotina</taxon>
        <taxon>Dothideomycetes</taxon>
        <taxon>Pleosporomycetidae</taxon>
        <taxon>Pleosporales</taxon>
        <taxon>Tetraplosphaeriaceae</taxon>
        <taxon>Polyplosphaeria</taxon>
    </lineage>
</organism>
<dbReference type="PANTHER" id="PTHR33604:SF3">
    <property type="entry name" value="OSJNBA0004B13.7 PROTEIN"/>
    <property type="match status" value="1"/>
</dbReference>
<keyword evidence="4" id="KW-1185">Reference proteome</keyword>
<evidence type="ECO:0000313" key="4">
    <source>
        <dbReference type="Proteomes" id="UP000799444"/>
    </source>
</evidence>
<dbReference type="EMBL" id="ML996158">
    <property type="protein sequence ID" value="KAF2733690.1"/>
    <property type="molecule type" value="Genomic_DNA"/>
</dbReference>
<protein>
    <recommendedName>
        <fullName evidence="5">Glycosyltransferase 2</fullName>
    </recommendedName>
</protein>
<keyword evidence="2" id="KW-1133">Transmembrane helix</keyword>
<sequence>MMPGDEELGKKDDDHKPGAAPRIPVWTFARTPLRWRRRRILLVVVGLYLVYLFVHNIPDMGEFHGRNRITLGRTSVPGADEGPAYDEEPKGPPRGASKPKHGEPIPQIYAGQIRFYRLAASLTAASYTHGYRETNKNVLFAMSSLKSATALLPMVCEMARWQRNFVHAAFVGREDIPIADLLDINGIDKTKCPAIWHDARPDYVEWSTEARLESSVASALTHIHSYLHPQVVIMDDSISEDAWFVRALRSKTKVLEPPIPVIEVPKGRSETFMWISRLDAGSLKNWHKPSIDILIQVPPDSSGGIIRLLKSIRGADYSGLKMPRITIELPPDLDGGVKQYLQGFVWPPDANNNPLSNSQLTIRRRIASPRATQEDSAIRFLELYFPSNPANSHMLLLSPQAELSPLYFQYLKYLVLEFKYSAYGEEDAAGLMGASLELPSVLLDGKSKLALPKVDDMHTLRYTKEYPSTPSAPFLWQAPNSHAALFFGDKWAELHSFLNHRVTKQHMSNKPPARAKQVSETLPSWTEYVLELMRARGYSLYYPSMATKNAMVTIHNELYHIPEEFAQHTPPVSDAEAHEAEPINEPFLKAEEPPAPPKNAEPNVIPKSQPLHVALPFEGDIPEIPHLPYLLYNGKMIPPHNVSRAANEFAAEFRETVGGCTIPKGKRRVVVPGSAKDLFCLGDEDEEDYEDDVKDSDVVDAAVSVFDSSPEATLDAASTRVGGTATVTDTATATVKYTATATAKETKTGE</sequence>
<reference evidence="3" key="1">
    <citation type="journal article" date="2020" name="Stud. Mycol.">
        <title>101 Dothideomycetes genomes: a test case for predicting lifestyles and emergence of pathogens.</title>
        <authorList>
            <person name="Haridas S."/>
            <person name="Albert R."/>
            <person name="Binder M."/>
            <person name="Bloem J."/>
            <person name="Labutti K."/>
            <person name="Salamov A."/>
            <person name="Andreopoulos B."/>
            <person name="Baker S."/>
            <person name="Barry K."/>
            <person name="Bills G."/>
            <person name="Bluhm B."/>
            <person name="Cannon C."/>
            <person name="Castanera R."/>
            <person name="Culley D."/>
            <person name="Daum C."/>
            <person name="Ezra D."/>
            <person name="Gonzalez J."/>
            <person name="Henrissat B."/>
            <person name="Kuo A."/>
            <person name="Liang C."/>
            <person name="Lipzen A."/>
            <person name="Lutzoni F."/>
            <person name="Magnuson J."/>
            <person name="Mondo S."/>
            <person name="Nolan M."/>
            <person name="Ohm R."/>
            <person name="Pangilinan J."/>
            <person name="Park H.-J."/>
            <person name="Ramirez L."/>
            <person name="Alfaro M."/>
            <person name="Sun H."/>
            <person name="Tritt A."/>
            <person name="Yoshinaga Y."/>
            <person name="Zwiers L.-H."/>
            <person name="Turgeon B."/>
            <person name="Goodwin S."/>
            <person name="Spatafora J."/>
            <person name="Crous P."/>
            <person name="Grigoriev I."/>
        </authorList>
    </citation>
    <scope>NUCLEOTIDE SEQUENCE</scope>
    <source>
        <strain evidence="3">CBS 125425</strain>
    </source>
</reference>
<name>A0A9P4QY80_9PLEO</name>
<evidence type="ECO:0008006" key="5">
    <source>
        <dbReference type="Google" id="ProtNLM"/>
    </source>
</evidence>
<keyword evidence="2" id="KW-0812">Transmembrane</keyword>
<feature type="compositionally biased region" description="Basic and acidic residues" evidence="1">
    <location>
        <begin position="7"/>
        <end position="17"/>
    </location>
</feature>